<dbReference type="EMBL" id="LPWG01000002">
    <property type="protein sequence ID" value="ODS01241.1"/>
    <property type="molecule type" value="Genomic_DNA"/>
</dbReference>
<protein>
    <recommendedName>
        <fullName evidence="5">DUF1640 domain-containing protein</fullName>
    </recommendedName>
</protein>
<feature type="coiled-coil region" evidence="1">
    <location>
        <begin position="70"/>
        <end position="97"/>
    </location>
</feature>
<proteinExistence type="predicted"/>
<keyword evidence="2" id="KW-0812">Transmembrane</keyword>
<keyword evidence="2" id="KW-0472">Membrane</keyword>
<feature type="transmembrane region" description="Helical" evidence="2">
    <location>
        <begin position="178"/>
        <end position="200"/>
    </location>
</feature>
<dbReference type="AlphaFoldDB" id="A0A1E3W629"/>
<gene>
    <name evidence="3" type="ORF">AUC68_12840</name>
</gene>
<evidence type="ECO:0000313" key="4">
    <source>
        <dbReference type="Proteomes" id="UP000094501"/>
    </source>
</evidence>
<keyword evidence="4" id="KW-1185">Reference proteome</keyword>
<accession>A0A1E3W629</accession>
<keyword evidence="2" id="KW-1133">Transmembrane helix</keyword>
<reference evidence="3 4" key="1">
    <citation type="journal article" date="2016" name="Environ. Microbiol.">
        <title>New Methyloceanibacter diversity from North Sea sediments includes methanotroph containing solely the soluble methane monooxygenase.</title>
        <authorList>
            <person name="Vekeman B."/>
            <person name="Kerckhof F.M."/>
            <person name="Cremers G."/>
            <person name="de Vos P."/>
            <person name="Vandamme P."/>
            <person name="Boon N."/>
            <person name="Op den Camp H.J."/>
            <person name="Heylen K."/>
        </authorList>
    </citation>
    <scope>NUCLEOTIDE SEQUENCE [LARGE SCALE GENOMIC DNA]</scope>
    <source>
        <strain evidence="3 4">R-67174</strain>
    </source>
</reference>
<organism evidence="3 4">
    <name type="scientific">Methyloceanibacter methanicus</name>
    <dbReference type="NCBI Taxonomy" id="1774968"/>
    <lineage>
        <taxon>Bacteria</taxon>
        <taxon>Pseudomonadati</taxon>
        <taxon>Pseudomonadota</taxon>
        <taxon>Alphaproteobacteria</taxon>
        <taxon>Hyphomicrobiales</taxon>
        <taxon>Hyphomicrobiaceae</taxon>
        <taxon>Methyloceanibacter</taxon>
    </lineage>
</organism>
<evidence type="ECO:0000256" key="1">
    <source>
        <dbReference type="SAM" id="Coils"/>
    </source>
</evidence>
<evidence type="ECO:0008006" key="5">
    <source>
        <dbReference type="Google" id="ProtNLM"/>
    </source>
</evidence>
<evidence type="ECO:0000256" key="2">
    <source>
        <dbReference type="SAM" id="Phobius"/>
    </source>
</evidence>
<comment type="caution">
    <text evidence="3">The sequence shown here is derived from an EMBL/GenBank/DDBJ whole genome shotgun (WGS) entry which is preliminary data.</text>
</comment>
<keyword evidence="1" id="KW-0175">Coiled coil</keyword>
<name>A0A1E3W629_9HYPH</name>
<evidence type="ECO:0000313" key="3">
    <source>
        <dbReference type="EMBL" id="ODS01241.1"/>
    </source>
</evidence>
<dbReference type="Proteomes" id="UP000094501">
    <property type="component" value="Unassembled WGS sequence"/>
</dbReference>
<sequence length="221" mass="25030">MEKNEEYLDLLNSFLPEGESLDLSLQQFITLDDDAGAQLDQQQLRSVANSLRSREVNVQRSSQIWLRKSVNEKTEHVAQLEKQIGLLEAEVVKLRAAENKLKTDVDNIRANADKVRIDADKIRTDADKFRTESSNTIQTLTSDLNVARKELKTIKEDSVYFSGMVGRSTIFRKPLSFVGLYVVYIGFIAVSKIAIPVFGLKSKLQRIAQKVKERILCAVEI</sequence>